<feature type="signal peptide" evidence="10">
    <location>
        <begin position="1"/>
        <end position="22"/>
    </location>
</feature>
<feature type="binding site" description="axial binding residue" evidence="9">
    <location>
        <position position="472"/>
    </location>
    <ligand>
        <name>heme</name>
        <dbReference type="ChEBI" id="CHEBI:30413"/>
    </ligand>
    <ligandPart>
        <name>Fe</name>
        <dbReference type="ChEBI" id="CHEBI:18248"/>
    </ligandPart>
</feature>
<dbReference type="InterPro" id="IPR050121">
    <property type="entry name" value="Cytochrome_P450_monoxygenase"/>
</dbReference>
<reference evidence="11 12" key="1">
    <citation type="journal article" date="2016" name="Mol. Biol. Evol.">
        <title>Comparative Genomics of Early-Diverging Mushroom-Forming Fungi Provides Insights into the Origins of Lignocellulose Decay Capabilities.</title>
        <authorList>
            <person name="Nagy L.G."/>
            <person name="Riley R."/>
            <person name="Tritt A."/>
            <person name="Adam C."/>
            <person name="Daum C."/>
            <person name="Floudas D."/>
            <person name="Sun H."/>
            <person name="Yadav J.S."/>
            <person name="Pangilinan J."/>
            <person name="Larsson K.H."/>
            <person name="Matsuura K."/>
            <person name="Barry K."/>
            <person name="Labutti K."/>
            <person name="Kuo R."/>
            <person name="Ohm R.A."/>
            <person name="Bhattacharya S.S."/>
            <person name="Shirouzu T."/>
            <person name="Yoshinaga Y."/>
            <person name="Martin F.M."/>
            <person name="Grigoriev I.V."/>
            <person name="Hibbett D.S."/>
        </authorList>
    </citation>
    <scope>NUCLEOTIDE SEQUENCE [LARGE SCALE GENOMIC DNA]</scope>
    <source>
        <strain evidence="11 12">HHB14362 ss-1</strain>
    </source>
</reference>
<comment type="pathway">
    <text evidence="2">Secondary metabolite biosynthesis.</text>
</comment>
<dbReference type="InterPro" id="IPR002401">
    <property type="entry name" value="Cyt_P450_E_grp-I"/>
</dbReference>
<evidence type="ECO:0000256" key="5">
    <source>
        <dbReference type="ARBA" id="ARBA00022723"/>
    </source>
</evidence>
<evidence type="ECO:0000256" key="7">
    <source>
        <dbReference type="ARBA" id="ARBA00023004"/>
    </source>
</evidence>
<dbReference type="PANTHER" id="PTHR24305">
    <property type="entry name" value="CYTOCHROME P450"/>
    <property type="match status" value="1"/>
</dbReference>
<gene>
    <name evidence="11" type="ORF">NEOLEDRAFT_1061035</name>
</gene>
<dbReference type="SUPFAM" id="SSF48264">
    <property type="entry name" value="Cytochrome P450"/>
    <property type="match status" value="1"/>
</dbReference>
<name>A0A165U029_9AGAM</name>
<organism evidence="11 12">
    <name type="scientific">Neolentinus lepideus HHB14362 ss-1</name>
    <dbReference type="NCBI Taxonomy" id="1314782"/>
    <lineage>
        <taxon>Eukaryota</taxon>
        <taxon>Fungi</taxon>
        <taxon>Dikarya</taxon>
        <taxon>Basidiomycota</taxon>
        <taxon>Agaricomycotina</taxon>
        <taxon>Agaricomycetes</taxon>
        <taxon>Gloeophyllales</taxon>
        <taxon>Gloeophyllaceae</taxon>
        <taxon>Neolentinus</taxon>
    </lineage>
</organism>
<evidence type="ECO:0000313" key="12">
    <source>
        <dbReference type="Proteomes" id="UP000076761"/>
    </source>
</evidence>
<dbReference type="Gene3D" id="1.10.630.10">
    <property type="entry name" value="Cytochrome P450"/>
    <property type="match status" value="1"/>
</dbReference>
<comment type="cofactor">
    <cofactor evidence="1 9">
        <name>heme</name>
        <dbReference type="ChEBI" id="CHEBI:30413"/>
    </cofactor>
</comment>
<sequence>MATLTCLIASVLLISEFYRWICRPSISHIRGPRPELFFGNVRHIIKRSNVEAMLEWQEEFGSVFRFQGFFGSKKLIVADPKALHHILNTAAYEFPKPGAFRAVIRAISGPNIVAAEGDDHKKQRRLMSPAFGVRETKAYLSIFKACAEKVVMKWQDAVVHSDDQSTVVDVHHTLLPATLEALCEATFDFQMDNKRGDDLRKLYANFNNDAFPPNAAILAALLDWIPTCIITPLLRILPVKNVAFIRKHRRQSYEIAAEIMAEKSHAIAEGRESRDLCSLLVKANASEKVKDFQLTQEELYAQSSVVFIAGHDTTAGTLTFGLWQLARHVGVQTRLREEVRATLAAIRARGKAEPSVEDMESMPYLQAVMKETLRLHPAVAQIARSAGKDCVLPLSYPVETASGELIRHIAVPKGTEIVVAISCYNRNKNVWGEDAHVFRPDRWLAEEQPSKSKTSVGVIGNIASFLSGTRSCLGWKFAMLEMQSFLVEIIDQFELRATKEIRPWGDNLVYPLVDGEEEKGAQMPLRISPASRD</sequence>
<dbReference type="PRINTS" id="PR00385">
    <property type="entry name" value="P450"/>
</dbReference>
<evidence type="ECO:0000256" key="2">
    <source>
        <dbReference type="ARBA" id="ARBA00005179"/>
    </source>
</evidence>
<keyword evidence="5 9" id="KW-0479">Metal-binding</keyword>
<evidence type="ECO:0000256" key="1">
    <source>
        <dbReference type="ARBA" id="ARBA00001971"/>
    </source>
</evidence>
<dbReference type="OrthoDB" id="1470350at2759"/>
<keyword evidence="12" id="KW-1185">Reference proteome</keyword>
<accession>A0A165U029</accession>
<dbReference type="EMBL" id="KV425562">
    <property type="protein sequence ID" value="KZT27436.1"/>
    <property type="molecule type" value="Genomic_DNA"/>
</dbReference>
<dbReference type="InterPro" id="IPR036396">
    <property type="entry name" value="Cyt_P450_sf"/>
</dbReference>
<dbReference type="InParanoid" id="A0A165U029"/>
<evidence type="ECO:0000256" key="10">
    <source>
        <dbReference type="SAM" id="SignalP"/>
    </source>
</evidence>
<dbReference type="InterPro" id="IPR001128">
    <property type="entry name" value="Cyt_P450"/>
</dbReference>
<dbReference type="AlphaFoldDB" id="A0A165U029"/>
<evidence type="ECO:0000256" key="4">
    <source>
        <dbReference type="ARBA" id="ARBA00022617"/>
    </source>
</evidence>
<dbReference type="Proteomes" id="UP000076761">
    <property type="component" value="Unassembled WGS sequence"/>
</dbReference>
<dbReference type="GO" id="GO:0004497">
    <property type="term" value="F:monooxygenase activity"/>
    <property type="evidence" value="ECO:0007669"/>
    <property type="project" value="UniProtKB-KW"/>
</dbReference>
<dbReference type="GO" id="GO:0020037">
    <property type="term" value="F:heme binding"/>
    <property type="evidence" value="ECO:0007669"/>
    <property type="project" value="InterPro"/>
</dbReference>
<keyword evidence="10" id="KW-0732">Signal</keyword>
<proteinExistence type="inferred from homology"/>
<evidence type="ECO:0000256" key="8">
    <source>
        <dbReference type="ARBA" id="ARBA00023033"/>
    </source>
</evidence>
<evidence type="ECO:0000313" key="11">
    <source>
        <dbReference type="EMBL" id="KZT27436.1"/>
    </source>
</evidence>
<comment type="similarity">
    <text evidence="3">Belongs to the cytochrome P450 family.</text>
</comment>
<evidence type="ECO:0000256" key="9">
    <source>
        <dbReference type="PIRSR" id="PIRSR602401-1"/>
    </source>
</evidence>
<keyword evidence="6" id="KW-0560">Oxidoreductase</keyword>
<evidence type="ECO:0000256" key="3">
    <source>
        <dbReference type="ARBA" id="ARBA00010617"/>
    </source>
</evidence>
<keyword evidence="7 9" id="KW-0408">Iron</keyword>
<dbReference type="GO" id="GO:0005506">
    <property type="term" value="F:iron ion binding"/>
    <property type="evidence" value="ECO:0007669"/>
    <property type="project" value="InterPro"/>
</dbReference>
<dbReference type="Pfam" id="PF00067">
    <property type="entry name" value="p450"/>
    <property type="match status" value="1"/>
</dbReference>
<dbReference type="PANTHER" id="PTHR24305:SF166">
    <property type="entry name" value="CYTOCHROME P450 12A4, MITOCHONDRIAL-RELATED"/>
    <property type="match status" value="1"/>
</dbReference>
<feature type="chain" id="PRO_5007867455" evidence="10">
    <location>
        <begin position="23"/>
        <end position="533"/>
    </location>
</feature>
<dbReference type="GO" id="GO:0016705">
    <property type="term" value="F:oxidoreductase activity, acting on paired donors, with incorporation or reduction of molecular oxygen"/>
    <property type="evidence" value="ECO:0007669"/>
    <property type="project" value="InterPro"/>
</dbReference>
<dbReference type="PRINTS" id="PR00463">
    <property type="entry name" value="EP450I"/>
</dbReference>
<keyword evidence="8" id="KW-0503">Monooxygenase</keyword>
<protein>
    <submittedName>
        <fullName evidence="11">Cytochrome P450</fullName>
    </submittedName>
</protein>
<evidence type="ECO:0000256" key="6">
    <source>
        <dbReference type="ARBA" id="ARBA00023002"/>
    </source>
</evidence>
<dbReference type="STRING" id="1314782.A0A165U029"/>
<keyword evidence="4 9" id="KW-0349">Heme</keyword>